<gene>
    <name evidence="2" type="ORF">BDV29DRAFT_171399</name>
</gene>
<evidence type="ECO:0000313" key="2">
    <source>
        <dbReference type="EMBL" id="KAB8075722.1"/>
    </source>
</evidence>
<feature type="region of interest" description="Disordered" evidence="1">
    <location>
        <begin position="149"/>
        <end position="168"/>
    </location>
</feature>
<sequence>MGLDQHDSESDNSLPHGVFEYSLPEGVPIREEVDDSDISSRQAEGKTLYGTDTQANRDDSNIIHISARKLSHQEDRVAFSSDQTSVQPSFDPKTDQDTDDENKTIPHCDKIAILQEAYSHLARCLEQIKVEIEANEHALEAERRRILELQREGRDSTKKETAVGSTGV</sequence>
<feature type="region of interest" description="Disordered" evidence="1">
    <location>
        <begin position="1"/>
        <end position="60"/>
    </location>
</feature>
<feature type="compositionally biased region" description="Basic and acidic residues" evidence="1">
    <location>
        <begin position="149"/>
        <end position="161"/>
    </location>
</feature>
<evidence type="ECO:0000256" key="1">
    <source>
        <dbReference type="SAM" id="MobiDB-lite"/>
    </source>
</evidence>
<reference evidence="2 3" key="1">
    <citation type="submission" date="2019-04" db="EMBL/GenBank/DDBJ databases">
        <title>Friends and foes A comparative genomics study of 23 Aspergillus species from section Flavi.</title>
        <authorList>
            <consortium name="DOE Joint Genome Institute"/>
            <person name="Kjaerbolling I."/>
            <person name="Vesth T."/>
            <person name="Frisvad J.C."/>
            <person name="Nybo J.L."/>
            <person name="Theobald S."/>
            <person name="Kildgaard S."/>
            <person name="Isbrandt T."/>
            <person name="Kuo A."/>
            <person name="Sato A."/>
            <person name="Lyhne E.K."/>
            <person name="Kogle M.E."/>
            <person name="Wiebenga A."/>
            <person name="Kun R.S."/>
            <person name="Lubbers R.J."/>
            <person name="Makela M.R."/>
            <person name="Barry K."/>
            <person name="Chovatia M."/>
            <person name="Clum A."/>
            <person name="Daum C."/>
            <person name="Haridas S."/>
            <person name="He G."/>
            <person name="LaButti K."/>
            <person name="Lipzen A."/>
            <person name="Mondo S."/>
            <person name="Riley R."/>
            <person name="Salamov A."/>
            <person name="Simmons B.A."/>
            <person name="Magnuson J.K."/>
            <person name="Henrissat B."/>
            <person name="Mortensen U.H."/>
            <person name="Larsen T.O."/>
            <person name="Devries R.P."/>
            <person name="Grigoriev I.V."/>
            <person name="Machida M."/>
            <person name="Baker S.E."/>
            <person name="Andersen M.R."/>
        </authorList>
    </citation>
    <scope>NUCLEOTIDE SEQUENCE [LARGE SCALE GENOMIC DNA]</scope>
    <source>
        <strain evidence="2 3">CBS 151.66</strain>
    </source>
</reference>
<evidence type="ECO:0000313" key="3">
    <source>
        <dbReference type="Proteomes" id="UP000326565"/>
    </source>
</evidence>
<protein>
    <submittedName>
        <fullName evidence="2">Uncharacterized protein</fullName>
    </submittedName>
</protein>
<feature type="region of interest" description="Disordered" evidence="1">
    <location>
        <begin position="73"/>
        <end position="104"/>
    </location>
</feature>
<feature type="compositionally biased region" description="Basic and acidic residues" evidence="1">
    <location>
        <begin position="92"/>
        <end position="104"/>
    </location>
</feature>
<dbReference type="AlphaFoldDB" id="A0A5N5X8T0"/>
<accession>A0A5N5X8T0</accession>
<name>A0A5N5X8T0_9EURO</name>
<dbReference type="EMBL" id="ML732190">
    <property type="protein sequence ID" value="KAB8075722.1"/>
    <property type="molecule type" value="Genomic_DNA"/>
</dbReference>
<organism evidence="2 3">
    <name type="scientific">Aspergillus leporis</name>
    <dbReference type="NCBI Taxonomy" id="41062"/>
    <lineage>
        <taxon>Eukaryota</taxon>
        <taxon>Fungi</taxon>
        <taxon>Dikarya</taxon>
        <taxon>Ascomycota</taxon>
        <taxon>Pezizomycotina</taxon>
        <taxon>Eurotiomycetes</taxon>
        <taxon>Eurotiomycetidae</taxon>
        <taxon>Eurotiales</taxon>
        <taxon>Aspergillaceae</taxon>
        <taxon>Aspergillus</taxon>
        <taxon>Aspergillus subgen. Circumdati</taxon>
    </lineage>
</organism>
<keyword evidence="3" id="KW-1185">Reference proteome</keyword>
<proteinExistence type="predicted"/>
<dbReference type="Proteomes" id="UP000326565">
    <property type="component" value="Unassembled WGS sequence"/>
</dbReference>